<gene>
    <name evidence="3" type="ORF">SAMN05216550_114113</name>
</gene>
<dbReference type="InterPro" id="IPR001387">
    <property type="entry name" value="Cro/C1-type_HTH"/>
</dbReference>
<evidence type="ECO:0000313" key="4">
    <source>
        <dbReference type="Proteomes" id="UP000183529"/>
    </source>
</evidence>
<accession>A0AAQ1GJL1</accession>
<dbReference type="InterPro" id="IPR010982">
    <property type="entry name" value="Lambda_DNA-bd_dom_sf"/>
</dbReference>
<dbReference type="Gene3D" id="1.10.260.40">
    <property type="entry name" value="lambda repressor-like DNA-binding domains"/>
    <property type="match status" value="1"/>
</dbReference>
<evidence type="ECO:0000313" key="3">
    <source>
        <dbReference type="EMBL" id="SEK04795.1"/>
    </source>
</evidence>
<dbReference type="RefSeq" id="WP_074985694.1">
    <property type="nucleotide sequence ID" value="NZ_CADFGN010000012.1"/>
</dbReference>
<feature type="compositionally biased region" description="Low complexity" evidence="1">
    <location>
        <begin position="118"/>
        <end position="138"/>
    </location>
</feature>
<comment type="caution">
    <text evidence="3">The sequence shown here is derived from an EMBL/GenBank/DDBJ whole genome shotgun (WGS) entry which is preliminary data.</text>
</comment>
<dbReference type="Proteomes" id="UP000183529">
    <property type="component" value="Unassembled WGS sequence"/>
</dbReference>
<protein>
    <submittedName>
        <fullName evidence="3">Transcriptional regulator, XRE family</fullName>
    </submittedName>
</protein>
<dbReference type="Pfam" id="PF01381">
    <property type="entry name" value="HTH_3"/>
    <property type="match status" value="1"/>
</dbReference>
<dbReference type="EMBL" id="FNZM01000014">
    <property type="protein sequence ID" value="SEK04795.1"/>
    <property type="molecule type" value="Genomic_DNA"/>
</dbReference>
<feature type="compositionally biased region" description="Polar residues" evidence="1">
    <location>
        <begin position="105"/>
        <end position="114"/>
    </location>
</feature>
<feature type="region of interest" description="Disordered" evidence="1">
    <location>
        <begin position="72"/>
        <end position="162"/>
    </location>
</feature>
<name>A0AAQ1GJL1_9BURK</name>
<evidence type="ECO:0000259" key="2">
    <source>
        <dbReference type="PROSITE" id="PS50943"/>
    </source>
</evidence>
<feature type="compositionally biased region" description="Low complexity" evidence="1">
    <location>
        <begin position="76"/>
        <end position="104"/>
    </location>
</feature>
<proteinExistence type="predicted"/>
<dbReference type="PROSITE" id="PS50943">
    <property type="entry name" value="HTH_CROC1"/>
    <property type="match status" value="1"/>
</dbReference>
<dbReference type="SMART" id="SM00530">
    <property type="entry name" value="HTH_XRE"/>
    <property type="match status" value="1"/>
</dbReference>
<dbReference type="AlphaFoldDB" id="A0AAQ1GJL1"/>
<dbReference type="GO" id="GO:0003677">
    <property type="term" value="F:DNA binding"/>
    <property type="evidence" value="ECO:0007669"/>
    <property type="project" value="InterPro"/>
</dbReference>
<dbReference type="SUPFAM" id="SSF47413">
    <property type="entry name" value="lambda repressor-like DNA-binding domains"/>
    <property type="match status" value="1"/>
</dbReference>
<feature type="domain" description="HTH cro/C1-type" evidence="2">
    <location>
        <begin position="15"/>
        <end position="69"/>
    </location>
</feature>
<evidence type="ECO:0000256" key="1">
    <source>
        <dbReference type="SAM" id="MobiDB-lite"/>
    </source>
</evidence>
<organism evidence="3 4">
    <name type="scientific">Paraburkholderia tropica</name>
    <dbReference type="NCBI Taxonomy" id="92647"/>
    <lineage>
        <taxon>Bacteria</taxon>
        <taxon>Pseudomonadati</taxon>
        <taxon>Pseudomonadota</taxon>
        <taxon>Betaproteobacteria</taxon>
        <taxon>Burkholderiales</taxon>
        <taxon>Burkholderiaceae</taxon>
        <taxon>Paraburkholderia</taxon>
    </lineage>
</organism>
<sequence length="162" mass="17462">MDYPLKTVSQLRPLLLGFRKKSGLTQEKLAQRLGISQQSYAAFEAHPAAASVERLFRVLRLLSVDMRLLSTEADLAPAPRAAAAKKSTTPAKTPKAKPKAAAPTQRPSAPANTRGTKKTTAAKTATKTTKAPQAAKAVKTARKQPAPRKTQAALSPRKRENW</sequence>
<dbReference type="CDD" id="cd00093">
    <property type="entry name" value="HTH_XRE"/>
    <property type="match status" value="1"/>
</dbReference>
<reference evidence="3 4" key="1">
    <citation type="submission" date="2016-10" db="EMBL/GenBank/DDBJ databases">
        <authorList>
            <person name="Varghese N."/>
            <person name="Submissions S."/>
        </authorList>
    </citation>
    <scope>NUCLEOTIDE SEQUENCE [LARGE SCALE GENOMIC DNA]</scope>
    <source>
        <strain evidence="3 4">LMG 22274</strain>
    </source>
</reference>